<proteinExistence type="predicted"/>
<dbReference type="AlphaFoldDB" id="A0A392RZC8"/>
<keyword evidence="2" id="KW-1185">Reference proteome</keyword>
<organism evidence="1 2">
    <name type="scientific">Trifolium medium</name>
    <dbReference type="NCBI Taxonomy" id="97028"/>
    <lineage>
        <taxon>Eukaryota</taxon>
        <taxon>Viridiplantae</taxon>
        <taxon>Streptophyta</taxon>
        <taxon>Embryophyta</taxon>
        <taxon>Tracheophyta</taxon>
        <taxon>Spermatophyta</taxon>
        <taxon>Magnoliopsida</taxon>
        <taxon>eudicotyledons</taxon>
        <taxon>Gunneridae</taxon>
        <taxon>Pentapetalae</taxon>
        <taxon>rosids</taxon>
        <taxon>fabids</taxon>
        <taxon>Fabales</taxon>
        <taxon>Fabaceae</taxon>
        <taxon>Papilionoideae</taxon>
        <taxon>50 kb inversion clade</taxon>
        <taxon>NPAAA clade</taxon>
        <taxon>Hologalegina</taxon>
        <taxon>IRL clade</taxon>
        <taxon>Trifolieae</taxon>
        <taxon>Trifolium</taxon>
    </lineage>
</organism>
<dbReference type="Proteomes" id="UP000265520">
    <property type="component" value="Unassembled WGS sequence"/>
</dbReference>
<sequence length="32" mass="3485">SLSKYSSDRMNKILATRLAQRAYPAMGALLTG</sequence>
<comment type="caution">
    <text evidence="1">The sequence shown here is derived from an EMBL/GenBank/DDBJ whole genome shotgun (WGS) entry which is preliminary data.</text>
</comment>
<evidence type="ECO:0000313" key="2">
    <source>
        <dbReference type="Proteomes" id="UP000265520"/>
    </source>
</evidence>
<protein>
    <submittedName>
        <fullName evidence="1">Uncharacterized protein</fullName>
    </submittedName>
</protein>
<accession>A0A392RZC8</accession>
<evidence type="ECO:0000313" key="1">
    <source>
        <dbReference type="EMBL" id="MCI41978.1"/>
    </source>
</evidence>
<reference evidence="1 2" key="1">
    <citation type="journal article" date="2018" name="Front. Plant Sci.">
        <title>Red Clover (Trifolium pratense) and Zigzag Clover (T. medium) - A Picture of Genomic Similarities and Differences.</title>
        <authorList>
            <person name="Dluhosova J."/>
            <person name="Istvanek J."/>
            <person name="Nedelnik J."/>
            <person name="Repkova J."/>
        </authorList>
    </citation>
    <scope>NUCLEOTIDE SEQUENCE [LARGE SCALE GENOMIC DNA]</scope>
    <source>
        <strain evidence="2">cv. 10/8</strain>
        <tissue evidence="1">Leaf</tissue>
    </source>
</reference>
<dbReference type="EMBL" id="LXQA010298688">
    <property type="protein sequence ID" value="MCI41978.1"/>
    <property type="molecule type" value="Genomic_DNA"/>
</dbReference>
<feature type="non-terminal residue" evidence="1">
    <location>
        <position position="1"/>
    </location>
</feature>
<name>A0A392RZC8_9FABA</name>